<dbReference type="EMBL" id="QRUN01000052">
    <property type="protein sequence ID" value="RGR63789.1"/>
    <property type="molecule type" value="Genomic_DNA"/>
</dbReference>
<reference evidence="3 4" key="1">
    <citation type="submission" date="2018-08" db="EMBL/GenBank/DDBJ databases">
        <title>A genome reference for cultivated species of the human gut microbiota.</title>
        <authorList>
            <person name="Zou Y."/>
            <person name="Xue W."/>
            <person name="Luo G."/>
        </authorList>
    </citation>
    <scope>NUCLEOTIDE SEQUENCE [LARGE SCALE GENOMIC DNA]</scope>
    <source>
        <strain evidence="1 4">AF24-4</strain>
        <strain evidence="2 3">AM23-23AC</strain>
    </source>
</reference>
<evidence type="ECO:0000313" key="1">
    <source>
        <dbReference type="EMBL" id="RGR63789.1"/>
    </source>
</evidence>
<evidence type="ECO:0000313" key="4">
    <source>
        <dbReference type="Proteomes" id="UP000285820"/>
    </source>
</evidence>
<proteinExistence type="predicted"/>
<dbReference type="EMBL" id="QRHP01000041">
    <property type="protein sequence ID" value="RHF80128.1"/>
    <property type="molecule type" value="Genomic_DNA"/>
</dbReference>
<dbReference type="Proteomes" id="UP000285820">
    <property type="component" value="Unassembled WGS sequence"/>
</dbReference>
<dbReference type="Proteomes" id="UP000283701">
    <property type="component" value="Unassembled WGS sequence"/>
</dbReference>
<accession>A0A3R5W8D1</accession>
<evidence type="ECO:0000313" key="3">
    <source>
        <dbReference type="Proteomes" id="UP000283701"/>
    </source>
</evidence>
<organism evidence="1 4">
    <name type="scientific">Roseburia inulinivorans</name>
    <dbReference type="NCBI Taxonomy" id="360807"/>
    <lineage>
        <taxon>Bacteria</taxon>
        <taxon>Bacillati</taxon>
        <taxon>Bacillota</taxon>
        <taxon>Clostridia</taxon>
        <taxon>Lachnospirales</taxon>
        <taxon>Lachnospiraceae</taxon>
        <taxon>Roseburia</taxon>
    </lineage>
</organism>
<comment type="caution">
    <text evidence="1">The sequence shown here is derived from an EMBL/GenBank/DDBJ whole genome shotgun (WGS) entry which is preliminary data.</text>
</comment>
<evidence type="ECO:0000313" key="2">
    <source>
        <dbReference type="EMBL" id="RHF80128.1"/>
    </source>
</evidence>
<dbReference type="AlphaFoldDB" id="A0A3R5W8D1"/>
<sequence>MLDISAPIVPFEGFGEIKLYRTRDELHELLEGEAVEAEIINNDWIRYDIQNSVELFFHLKNNKLFRITTLDNYQGKLFEKIGVGTTEKELLEVEPSFVYDDFEEVWESEKGIFIEMDAETNTVRWISVYIRELDDENFENANW</sequence>
<protein>
    <submittedName>
        <fullName evidence="1">Uncharacterized protein</fullName>
    </submittedName>
</protein>
<gene>
    <name evidence="2" type="ORF">DW654_17130</name>
    <name evidence="1" type="ORF">DWY29_16665</name>
</gene>
<name>A0A3R5W8D1_9FIRM</name>